<evidence type="ECO:0000256" key="2">
    <source>
        <dbReference type="ARBA" id="ARBA00023043"/>
    </source>
</evidence>
<evidence type="ECO:0000313" key="6">
    <source>
        <dbReference type="EMBL" id="CAG2239192.1"/>
    </source>
</evidence>
<protein>
    <recommendedName>
        <fullName evidence="5">DZIP3-like HEPN domain-containing protein</fullName>
    </recommendedName>
</protein>
<dbReference type="Pfam" id="PF18738">
    <property type="entry name" value="HEPN_DZIP3"/>
    <property type="match status" value="1"/>
</dbReference>
<comment type="caution">
    <text evidence="6">The sequence shown here is derived from an EMBL/GenBank/DDBJ whole genome shotgun (WGS) entry which is preliminary data.</text>
</comment>
<keyword evidence="1" id="KW-0677">Repeat</keyword>
<organism evidence="6 7">
    <name type="scientific">Mytilus edulis</name>
    <name type="common">Blue mussel</name>
    <dbReference type="NCBI Taxonomy" id="6550"/>
    <lineage>
        <taxon>Eukaryota</taxon>
        <taxon>Metazoa</taxon>
        <taxon>Spiralia</taxon>
        <taxon>Lophotrochozoa</taxon>
        <taxon>Mollusca</taxon>
        <taxon>Bivalvia</taxon>
        <taxon>Autobranchia</taxon>
        <taxon>Pteriomorphia</taxon>
        <taxon>Mytilida</taxon>
        <taxon>Mytiloidea</taxon>
        <taxon>Mytilidae</taxon>
        <taxon>Mytilinae</taxon>
        <taxon>Mytilus</taxon>
    </lineage>
</organism>
<keyword evidence="2 3" id="KW-0040">ANK repeat</keyword>
<dbReference type="InterPro" id="IPR036770">
    <property type="entry name" value="Ankyrin_rpt-contain_sf"/>
</dbReference>
<feature type="repeat" description="ANK" evidence="3">
    <location>
        <begin position="291"/>
        <end position="323"/>
    </location>
</feature>
<feature type="coiled-coil region" evidence="4">
    <location>
        <begin position="167"/>
        <end position="201"/>
    </location>
</feature>
<proteinExistence type="predicted"/>
<feature type="domain" description="DZIP3-like HEPN" evidence="5">
    <location>
        <begin position="37"/>
        <end position="176"/>
    </location>
</feature>
<evidence type="ECO:0000256" key="4">
    <source>
        <dbReference type="SAM" id="Coils"/>
    </source>
</evidence>
<dbReference type="PANTHER" id="PTHR24198:SF165">
    <property type="entry name" value="ANKYRIN REPEAT-CONTAINING PROTEIN-RELATED"/>
    <property type="match status" value="1"/>
</dbReference>
<dbReference type="Gene3D" id="1.25.40.20">
    <property type="entry name" value="Ankyrin repeat-containing domain"/>
    <property type="match status" value="1"/>
</dbReference>
<reference evidence="6" key="1">
    <citation type="submission" date="2021-03" db="EMBL/GenBank/DDBJ databases">
        <authorList>
            <person name="Bekaert M."/>
        </authorList>
    </citation>
    <scope>NUCLEOTIDE SEQUENCE</scope>
</reference>
<evidence type="ECO:0000256" key="1">
    <source>
        <dbReference type="ARBA" id="ARBA00022737"/>
    </source>
</evidence>
<dbReference type="PANTHER" id="PTHR24198">
    <property type="entry name" value="ANKYRIN REPEAT AND PROTEIN KINASE DOMAIN-CONTAINING PROTEIN"/>
    <property type="match status" value="1"/>
</dbReference>
<keyword evidence="4" id="KW-0175">Coiled coil</keyword>
<dbReference type="OrthoDB" id="6083162at2759"/>
<dbReference type="InterPro" id="IPR002110">
    <property type="entry name" value="Ankyrin_rpt"/>
</dbReference>
<dbReference type="SUPFAM" id="SSF48403">
    <property type="entry name" value="Ankyrin repeat"/>
    <property type="match status" value="1"/>
</dbReference>
<name>A0A8S3U6L7_MYTED</name>
<evidence type="ECO:0000256" key="3">
    <source>
        <dbReference type="PROSITE-ProRule" id="PRU00023"/>
    </source>
</evidence>
<dbReference type="AlphaFoldDB" id="A0A8S3U6L7"/>
<sequence length="345" mass="39720">MATLLEEEENYIRLALLLKGVSPRAVRTFFDKEFPPTYLPSTLNKYYNTLYDLFKKRILNQAQWNLLFPKNGVPDSKTFDVTLMICLIRNLTSVTPPINGFDKLPLPVETTPGPDLARIKWYRNILAHHDSNTMSTCDFNTAWTNIADAVSRLGGVPMNQECQELKVKILDQSNQEIMLEIKQSQEEMKELRRTMDIENSTIRENLRDLQDSHSTLQTEHSSTTKNLIDLKDSHSTLQIEHSKVTEILKDPIPWNIRGQINEELENWKKDDKTFIETNGAKCADINKCDDSGASPIFIACYKGHAEIVEFLLKHKADCNLKWKGLTPLDIARRENHTNIVHLLER</sequence>
<dbReference type="PROSITE" id="PS50088">
    <property type="entry name" value="ANK_REPEAT"/>
    <property type="match status" value="1"/>
</dbReference>
<dbReference type="PROSITE" id="PS50297">
    <property type="entry name" value="ANK_REP_REGION"/>
    <property type="match status" value="1"/>
</dbReference>
<dbReference type="SMART" id="SM00248">
    <property type="entry name" value="ANK"/>
    <property type="match status" value="1"/>
</dbReference>
<dbReference type="EMBL" id="CAJPWZ010002506">
    <property type="protein sequence ID" value="CAG2239192.1"/>
    <property type="molecule type" value="Genomic_DNA"/>
</dbReference>
<evidence type="ECO:0000259" key="5">
    <source>
        <dbReference type="Pfam" id="PF18738"/>
    </source>
</evidence>
<evidence type="ECO:0000313" key="7">
    <source>
        <dbReference type="Proteomes" id="UP000683360"/>
    </source>
</evidence>
<accession>A0A8S3U6L7</accession>
<keyword evidence="7" id="KW-1185">Reference proteome</keyword>
<dbReference type="Pfam" id="PF12796">
    <property type="entry name" value="Ank_2"/>
    <property type="match status" value="1"/>
</dbReference>
<dbReference type="InterPro" id="IPR041249">
    <property type="entry name" value="HEPN_DZIP3"/>
</dbReference>
<dbReference type="Proteomes" id="UP000683360">
    <property type="component" value="Unassembled WGS sequence"/>
</dbReference>
<gene>
    <name evidence="6" type="ORF">MEDL_51552</name>
</gene>